<feature type="region of interest" description="Disordered" evidence="1">
    <location>
        <begin position="219"/>
        <end position="277"/>
    </location>
</feature>
<dbReference type="eggNOG" id="ENOG502RJPA">
    <property type="taxonomic scope" value="Eukaryota"/>
</dbReference>
<organism evidence="3">
    <name type="scientific">Grosmannia clavigera (strain kw1407 / UAMH 11150)</name>
    <name type="common">Blue stain fungus</name>
    <name type="synonym">Graphiocladiella clavigera</name>
    <dbReference type="NCBI Taxonomy" id="655863"/>
    <lineage>
        <taxon>Eukaryota</taxon>
        <taxon>Fungi</taxon>
        <taxon>Dikarya</taxon>
        <taxon>Ascomycota</taxon>
        <taxon>Pezizomycotina</taxon>
        <taxon>Sordariomycetes</taxon>
        <taxon>Sordariomycetidae</taxon>
        <taxon>Ophiostomatales</taxon>
        <taxon>Ophiostomataceae</taxon>
        <taxon>Leptographium</taxon>
    </lineage>
</organism>
<evidence type="ECO:0000313" key="2">
    <source>
        <dbReference type="EMBL" id="EFX01285.1"/>
    </source>
</evidence>
<evidence type="ECO:0000313" key="3">
    <source>
        <dbReference type="Proteomes" id="UP000007796"/>
    </source>
</evidence>
<dbReference type="InParanoid" id="F0XME3"/>
<protein>
    <submittedName>
        <fullName evidence="2">Uncharacterized protein</fullName>
    </submittedName>
</protein>
<accession>F0XME3</accession>
<dbReference type="GeneID" id="25979637"/>
<sequence>MSPSISLGAVRKLTPMLTPTLLATPLFGQAASLPGSLSMPVPPSQTWRGSWPPSEVRLRPVLSTDGSAAVDKDSPLSYFLSPPMMVEEDDETTYFTDDYDGDESDDFTEFELDAGIEDVTHPLPIVRSVSPSSLADLNLPRPRPPTPPRSYFAGAAAADDDDDAEPVFNFQLDARDEMTAPAPAILDADADDSDSWTPSTRLLFPVLRPATAKASRHLPALVGSPPTSARGRSASRHDLPASSVADWKGIPIAGRRPPLPPRSARSPRSPRSWRVPSPDVFSIEEETEQQLVDSGLLDFAHRPVGSVGSTALKPKKHVRFVLPDEEVV</sequence>
<proteinExistence type="predicted"/>
<dbReference type="EMBL" id="GL629794">
    <property type="protein sequence ID" value="EFX01285.1"/>
    <property type="molecule type" value="Genomic_DNA"/>
</dbReference>
<dbReference type="AlphaFoldDB" id="F0XME3"/>
<feature type="compositionally biased region" description="Low complexity" evidence="1">
    <location>
        <begin position="262"/>
        <end position="277"/>
    </location>
</feature>
<reference evidence="2 3" key="1">
    <citation type="journal article" date="2011" name="Proc. Natl. Acad. Sci. U.S.A.">
        <title>Genome and transcriptome analyses of the mountain pine beetle-fungal symbiont Grosmannia clavigera, a lodgepole pine pathogen.</title>
        <authorList>
            <person name="DiGuistini S."/>
            <person name="Wang Y."/>
            <person name="Liao N.Y."/>
            <person name="Taylor G."/>
            <person name="Tanguay P."/>
            <person name="Feau N."/>
            <person name="Henrissat B."/>
            <person name="Chan S.K."/>
            <person name="Hesse-Orce U."/>
            <person name="Alamouti S.M."/>
            <person name="Tsui C.K.M."/>
            <person name="Docking R.T."/>
            <person name="Levasseur A."/>
            <person name="Haridas S."/>
            <person name="Robertson G."/>
            <person name="Birol I."/>
            <person name="Holt R.A."/>
            <person name="Marra M.A."/>
            <person name="Hamelin R.C."/>
            <person name="Hirst M."/>
            <person name="Jones S.J.M."/>
            <person name="Bohlmann J."/>
            <person name="Breuil C."/>
        </authorList>
    </citation>
    <scope>NUCLEOTIDE SEQUENCE [LARGE SCALE GENOMIC DNA]</scope>
    <source>
        <strain evidence="3">kw1407 / UAMH 11150</strain>
    </source>
</reference>
<evidence type="ECO:0000256" key="1">
    <source>
        <dbReference type="SAM" id="MobiDB-lite"/>
    </source>
</evidence>
<dbReference type="Proteomes" id="UP000007796">
    <property type="component" value="Unassembled WGS sequence"/>
</dbReference>
<name>F0XME3_GROCL</name>
<gene>
    <name evidence="2" type="ORF">CMQ_6227</name>
</gene>
<dbReference type="OrthoDB" id="3439027at2759"/>
<keyword evidence="3" id="KW-1185">Reference proteome</keyword>
<dbReference type="RefSeq" id="XP_014170767.1">
    <property type="nucleotide sequence ID" value="XM_014315292.1"/>
</dbReference>
<dbReference type="HOGENOM" id="CLU_056754_0_0_1"/>